<dbReference type="AlphaFoldDB" id="A0A4Q1SJH5"/>
<protein>
    <submittedName>
        <fullName evidence="1">Uncharacterized protein</fullName>
    </submittedName>
</protein>
<dbReference type="EMBL" id="SDMK01000001">
    <property type="protein sequence ID" value="RXS97585.1"/>
    <property type="molecule type" value="Genomic_DNA"/>
</dbReference>
<gene>
    <name evidence="1" type="ORF">ESZ00_06780</name>
</gene>
<dbReference type="Proteomes" id="UP000290253">
    <property type="component" value="Unassembled WGS sequence"/>
</dbReference>
<name>A0A4Q1SJH5_9BACT</name>
<accession>A0A4Q1SJH5</accession>
<comment type="caution">
    <text evidence="1">The sequence shown here is derived from an EMBL/GenBank/DDBJ whole genome shotgun (WGS) entry which is preliminary data.</text>
</comment>
<keyword evidence="2" id="KW-1185">Reference proteome</keyword>
<reference evidence="1 2" key="1">
    <citation type="journal article" date="2016" name="Int. J. Syst. Evol. Microbiol.">
        <title>Acidipila dinghuensis sp. nov., an acidobacterium isolated from forest soil.</title>
        <authorList>
            <person name="Jiang Y.W."/>
            <person name="Wang J."/>
            <person name="Chen M.H."/>
            <person name="Lv Y.Y."/>
            <person name="Qiu L.H."/>
        </authorList>
    </citation>
    <scope>NUCLEOTIDE SEQUENCE [LARGE SCALE GENOMIC DNA]</scope>
    <source>
        <strain evidence="1 2">DHOF10</strain>
    </source>
</reference>
<evidence type="ECO:0000313" key="1">
    <source>
        <dbReference type="EMBL" id="RXS97585.1"/>
    </source>
</evidence>
<organism evidence="1 2">
    <name type="scientific">Silvibacterium dinghuense</name>
    <dbReference type="NCBI Taxonomy" id="1560006"/>
    <lineage>
        <taxon>Bacteria</taxon>
        <taxon>Pseudomonadati</taxon>
        <taxon>Acidobacteriota</taxon>
        <taxon>Terriglobia</taxon>
        <taxon>Terriglobales</taxon>
        <taxon>Acidobacteriaceae</taxon>
        <taxon>Silvibacterium</taxon>
    </lineage>
</organism>
<evidence type="ECO:0000313" key="2">
    <source>
        <dbReference type="Proteomes" id="UP000290253"/>
    </source>
</evidence>
<dbReference type="OrthoDB" id="3240019at2"/>
<proteinExistence type="predicted"/>
<sequence>MKRDATTLPASRARLASVLRAAREVVSVDIASKTLGMERREAAKLLSRWQGQGWLRRIGHGLYVPVPLDLASSEQVVADPWVLVPTLFGQCYIGGWTAAHHWELTEQLFNETFVCTTRRVTRKQVTAQGTTFLLHHIPPKRLFGLKTLWRGAIKITISDPARTLIDMIAVPEVGGGIDHVVDCLSAYLRGKTADRELLIRYAEQFGNGAVFKRLGFLADTQLDDKKLAEECRARLTHGNARLDTSLRAAKLITAWHLWVPETWKAQTP</sequence>